<dbReference type="PANTHER" id="PTHR39951:SF2">
    <property type="entry name" value="IP05660P"/>
    <property type="match status" value="1"/>
</dbReference>
<reference evidence="1 2" key="1">
    <citation type="journal article" date="2015" name="Nat. Commun.">
        <title>Outbred genome sequencing and CRISPR/Cas9 gene editing in butterflies.</title>
        <authorList>
            <person name="Li X."/>
            <person name="Fan D."/>
            <person name="Zhang W."/>
            <person name="Liu G."/>
            <person name="Zhang L."/>
            <person name="Zhao L."/>
            <person name="Fang X."/>
            <person name="Chen L."/>
            <person name="Dong Y."/>
            <person name="Chen Y."/>
            <person name="Ding Y."/>
            <person name="Zhao R."/>
            <person name="Feng M."/>
            <person name="Zhu Y."/>
            <person name="Feng Y."/>
            <person name="Jiang X."/>
            <person name="Zhu D."/>
            <person name="Xiang H."/>
            <person name="Feng X."/>
            <person name="Li S."/>
            <person name="Wang J."/>
            <person name="Zhang G."/>
            <person name="Kronforst M.R."/>
            <person name="Wang W."/>
        </authorList>
    </citation>
    <scope>NUCLEOTIDE SEQUENCE [LARGE SCALE GENOMIC DNA]</scope>
    <source>
        <strain evidence="1">Ya'a_city_454_Px</strain>
        <tissue evidence="1">Whole body</tissue>
    </source>
</reference>
<keyword evidence="2" id="KW-1185">Reference proteome</keyword>
<dbReference type="STRING" id="66420.A0A194QEH2"/>
<dbReference type="AlphaFoldDB" id="A0A194QEH2"/>
<evidence type="ECO:0000313" key="1">
    <source>
        <dbReference type="EMBL" id="KPJ03938.1"/>
    </source>
</evidence>
<sequence length="140" mass="15825">MFHCMSPLFLQIRHHKDTLCCSLISESVTHFHCMTLFGGITLLLCALFYRQVLCGDVGPIGGFIRTNLIGHPVIHEEQSWIFDPDVAVRRSKQFIELNGDKGEKLIERLGLGIDGYDEERLKMQRARDEGHLGGLNAFSP</sequence>
<name>A0A194QEH2_PAPXU</name>
<protein>
    <submittedName>
        <fullName evidence="1">Uncharacterized protein</fullName>
    </submittedName>
</protein>
<organism evidence="1 2">
    <name type="scientific">Papilio xuthus</name>
    <name type="common">Asian swallowtail butterfly</name>
    <dbReference type="NCBI Taxonomy" id="66420"/>
    <lineage>
        <taxon>Eukaryota</taxon>
        <taxon>Metazoa</taxon>
        <taxon>Ecdysozoa</taxon>
        <taxon>Arthropoda</taxon>
        <taxon>Hexapoda</taxon>
        <taxon>Insecta</taxon>
        <taxon>Pterygota</taxon>
        <taxon>Neoptera</taxon>
        <taxon>Endopterygota</taxon>
        <taxon>Lepidoptera</taxon>
        <taxon>Glossata</taxon>
        <taxon>Ditrysia</taxon>
        <taxon>Papilionoidea</taxon>
        <taxon>Papilionidae</taxon>
        <taxon>Papilioninae</taxon>
        <taxon>Papilio</taxon>
    </lineage>
</organism>
<proteinExistence type="predicted"/>
<gene>
    <name evidence="1" type="ORF">RR46_01890</name>
</gene>
<dbReference type="Proteomes" id="UP000053268">
    <property type="component" value="Unassembled WGS sequence"/>
</dbReference>
<dbReference type="PANTHER" id="PTHR39951">
    <property type="entry name" value="FI22632P1"/>
    <property type="match status" value="1"/>
</dbReference>
<accession>A0A194QEH2</accession>
<evidence type="ECO:0000313" key="2">
    <source>
        <dbReference type="Proteomes" id="UP000053268"/>
    </source>
</evidence>
<dbReference type="EMBL" id="KQ459054">
    <property type="protein sequence ID" value="KPJ03938.1"/>
    <property type="molecule type" value="Genomic_DNA"/>
</dbReference>